<dbReference type="GO" id="GO:0004519">
    <property type="term" value="F:endonuclease activity"/>
    <property type="evidence" value="ECO:0007669"/>
    <property type="project" value="InterPro"/>
</dbReference>
<dbReference type="AlphaFoldDB" id="A0A2D0IJR1"/>
<evidence type="ECO:0000313" key="2">
    <source>
        <dbReference type="EMBL" id="PHM21989.1"/>
    </source>
</evidence>
<reference evidence="2 4" key="1">
    <citation type="journal article" date="2017" name="Nat. Microbiol.">
        <title>Natural product diversity associated with the nematode symbionts Photorhabdus and Xenorhabdus.</title>
        <authorList>
            <person name="Tobias N.J."/>
            <person name="Wolff H."/>
            <person name="Djahanschiri B."/>
            <person name="Grundmann F."/>
            <person name="Kronenwerth M."/>
            <person name="Shi Y.M."/>
            <person name="Simonyi S."/>
            <person name="Grun P."/>
            <person name="Shapiro-Ilan D."/>
            <person name="Pidot S.J."/>
            <person name="Stinear T.P."/>
            <person name="Ebersberger I."/>
            <person name="Bode H.B."/>
        </authorList>
    </citation>
    <scope>NUCLEOTIDE SEQUENCE [LARGE SCALE GENOMIC DNA]</scope>
    <source>
        <strain evidence="2 4">DSM 16337</strain>
    </source>
</reference>
<sequence>MGGFNPYSYVHNPSKWVDPYGLAGGVGNKGDAGLSKNSGIKPKKALPHKVVNDLRSFRSKDYHFGNQTFKLDRAGMKHFLERHHPEYWDGSIKAKQSFFSRDMSINDMSNAIESVMKQNRDTMVSKGTIGKYQITGSYNGQNYVVGFNKGRIGQFYPGNL</sequence>
<dbReference type="EMBL" id="RAQI01000006">
    <property type="protein sequence ID" value="RKE88078.1"/>
    <property type="molecule type" value="Genomic_DNA"/>
</dbReference>
<dbReference type="EMBL" id="NIBT01000055">
    <property type="protein sequence ID" value="PHM21989.1"/>
    <property type="molecule type" value="Genomic_DNA"/>
</dbReference>
<organism evidence="2 4">
    <name type="scientific">Xenorhabdus ehlersii</name>
    <dbReference type="NCBI Taxonomy" id="290111"/>
    <lineage>
        <taxon>Bacteria</taxon>
        <taxon>Pseudomonadati</taxon>
        <taxon>Pseudomonadota</taxon>
        <taxon>Gammaproteobacteria</taxon>
        <taxon>Enterobacterales</taxon>
        <taxon>Morganellaceae</taxon>
        <taxon>Xenorhabdus</taxon>
    </lineage>
</organism>
<name>A0A2D0IJR1_9GAMM</name>
<evidence type="ECO:0000313" key="3">
    <source>
        <dbReference type="EMBL" id="RKE88078.1"/>
    </source>
</evidence>
<evidence type="ECO:0000259" key="1">
    <source>
        <dbReference type="Pfam" id="PF14436"/>
    </source>
</evidence>
<proteinExistence type="predicted"/>
<dbReference type="Proteomes" id="UP000283568">
    <property type="component" value="Unassembled WGS sequence"/>
</dbReference>
<evidence type="ECO:0000313" key="4">
    <source>
        <dbReference type="Proteomes" id="UP000225605"/>
    </source>
</evidence>
<protein>
    <submittedName>
        <fullName evidence="3">EndoU nuclease-like protein</fullName>
    </submittedName>
    <submittedName>
        <fullName evidence="2">RHS repeat-associated core domain-containing protein</fullName>
    </submittedName>
</protein>
<keyword evidence="5" id="KW-1185">Reference proteome</keyword>
<accession>A0A2D0IJR1</accession>
<dbReference type="Pfam" id="PF14436">
    <property type="entry name" value="EndoU_bacteria"/>
    <property type="match status" value="1"/>
</dbReference>
<dbReference type="InterPro" id="IPR029501">
    <property type="entry name" value="EndoU_bac"/>
</dbReference>
<evidence type="ECO:0000313" key="5">
    <source>
        <dbReference type="Proteomes" id="UP000283568"/>
    </source>
</evidence>
<reference evidence="3 5" key="2">
    <citation type="submission" date="2018-09" db="EMBL/GenBank/DDBJ databases">
        <title>Genomic Encyclopedia of Archaeal and Bacterial Type Strains, Phase II (KMG-II): from individual species to whole genera.</title>
        <authorList>
            <person name="Goeker M."/>
        </authorList>
    </citation>
    <scope>NUCLEOTIDE SEQUENCE [LARGE SCALE GENOMIC DNA]</scope>
    <source>
        <strain evidence="3 5">DSM 16337</strain>
    </source>
</reference>
<dbReference type="Proteomes" id="UP000225605">
    <property type="component" value="Unassembled WGS sequence"/>
</dbReference>
<dbReference type="OrthoDB" id="6043530at2"/>
<gene>
    <name evidence="3" type="ORF">BDE27_3639</name>
    <name evidence="2" type="ORF">Xehl_04037</name>
</gene>
<comment type="caution">
    <text evidence="2">The sequence shown here is derived from an EMBL/GenBank/DDBJ whole genome shotgun (WGS) entry which is preliminary data.</text>
</comment>
<feature type="domain" description="Bacterial EndoU nuclease" evidence="1">
    <location>
        <begin position="93"/>
        <end position="158"/>
    </location>
</feature>